<feature type="non-terminal residue" evidence="1">
    <location>
        <position position="1"/>
    </location>
</feature>
<comment type="caution">
    <text evidence="1">The sequence shown here is derived from an EMBL/GenBank/DDBJ whole genome shotgun (WGS) entry which is preliminary data.</text>
</comment>
<reference evidence="1 2" key="1">
    <citation type="journal article" date="2012" name="J. Bacteriol.">
        <title>Genome Sequence of Janibacter hoylei MTCC8307, Isolated from the Stratospheric Air.</title>
        <authorList>
            <person name="Pawar S.P."/>
            <person name="Dhotre D.P."/>
            <person name="Shetty S.A."/>
            <person name="Chowdhury S.P."/>
            <person name="Chaudhari B.L."/>
            <person name="Shouche Y.S."/>
        </authorList>
    </citation>
    <scope>NUCLEOTIDE SEQUENCE [LARGE SCALE GENOMIC DNA]</scope>
    <source>
        <strain evidence="1 2">PVAS-1</strain>
    </source>
</reference>
<name>K1E1L4_9MICO</name>
<dbReference type="GO" id="GO:0003824">
    <property type="term" value="F:catalytic activity"/>
    <property type="evidence" value="ECO:0007669"/>
    <property type="project" value="InterPro"/>
</dbReference>
<accession>K1E1L4</accession>
<dbReference type="InterPro" id="IPR003719">
    <property type="entry name" value="Phenazine_PhzF-like"/>
</dbReference>
<evidence type="ECO:0000313" key="1">
    <source>
        <dbReference type="EMBL" id="EKA62589.1"/>
    </source>
</evidence>
<protein>
    <submittedName>
        <fullName evidence="1">Uncharacterized protein</fullName>
    </submittedName>
</protein>
<dbReference type="Gene3D" id="3.10.310.10">
    <property type="entry name" value="Diaminopimelate Epimerase, Chain A, domain 1"/>
    <property type="match status" value="1"/>
</dbReference>
<sequence length="145" mass="15277">ERARLHRTAARGARGRSDDADLDRLVAALGITRADVVGHQWVDNGPGWAAVRLRSAEQVRALKPDWSRAPDAKVGVIGWHEDGGEHLYETRAFVPGLGVGEDPVTGSLNAGIAQWLAGEGEVPHRWSVTQGGCIGRAGGAVADGC</sequence>
<dbReference type="Pfam" id="PF02567">
    <property type="entry name" value="PhzC-PhzF"/>
    <property type="match status" value="1"/>
</dbReference>
<dbReference type="PATRIC" id="fig|1210046.3.peg.213"/>
<gene>
    <name evidence="1" type="ORF">B277_01079</name>
</gene>
<proteinExistence type="predicted"/>
<dbReference type="SUPFAM" id="SSF54506">
    <property type="entry name" value="Diaminopimelate epimerase-like"/>
    <property type="match status" value="1"/>
</dbReference>
<organism evidence="1 2">
    <name type="scientific">Janibacter hoylei PVAS-1</name>
    <dbReference type="NCBI Taxonomy" id="1210046"/>
    <lineage>
        <taxon>Bacteria</taxon>
        <taxon>Bacillati</taxon>
        <taxon>Actinomycetota</taxon>
        <taxon>Actinomycetes</taxon>
        <taxon>Micrococcales</taxon>
        <taxon>Intrasporangiaceae</taxon>
        <taxon>Janibacter</taxon>
    </lineage>
</organism>
<dbReference type="eggNOG" id="COG0384">
    <property type="taxonomic scope" value="Bacteria"/>
</dbReference>
<dbReference type="EMBL" id="ALWX01000004">
    <property type="protein sequence ID" value="EKA62589.1"/>
    <property type="molecule type" value="Genomic_DNA"/>
</dbReference>
<dbReference type="Proteomes" id="UP000004474">
    <property type="component" value="Unassembled WGS sequence"/>
</dbReference>
<evidence type="ECO:0000313" key="2">
    <source>
        <dbReference type="Proteomes" id="UP000004474"/>
    </source>
</evidence>
<dbReference type="AlphaFoldDB" id="K1E1L4"/>
<dbReference type="RefSeq" id="WP_007924187.1">
    <property type="nucleotide sequence ID" value="NZ_ALWX01000004.1"/>
</dbReference>